<dbReference type="AlphaFoldDB" id="A0AAJ7XAA9"/>
<dbReference type="Proteomes" id="UP001318040">
    <property type="component" value="Chromosome 44"/>
</dbReference>
<feature type="compositionally biased region" description="Basic and acidic residues" evidence="1">
    <location>
        <begin position="106"/>
        <end position="151"/>
    </location>
</feature>
<dbReference type="RefSeq" id="XP_032826837.1">
    <property type="nucleotide sequence ID" value="XM_032970946.1"/>
</dbReference>
<proteinExistence type="predicted"/>
<feature type="region of interest" description="Disordered" evidence="1">
    <location>
        <begin position="449"/>
        <end position="517"/>
    </location>
</feature>
<feature type="region of interest" description="Disordered" evidence="1">
    <location>
        <begin position="163"/>
        <end position="213"/>
    </location>
</feature>
<reference evidence="3" key="1">
    <citation type="submission" date="2025-08" db="UniProtKB">
        <authorList>
            <consortium name="RefSeq"/>
        </authorList>
    </citation>
    <scope>IDENTIFICATION</scope>
    <source>
        <tissue evidence="3">Sperm</tissue>
    </source>
</reference>
<dbReference type="KEGG" id="pmrn:116951989"/>
<organism evidence="2 3">
    <name type="scientific">Petromyzon marinus</name>
    <name type="common">Sea lamprey</name>
    <dbReference type="NCBI Taxonomy" id="7757"/>
    <lineage>
        <taxon>Eukaryota</taxon>
        <taxon>Metazoa</taxon>
        <taxon>Chordata</taxon>
        <taxon>Craniata</taxon>
        <taxon>Vertebrata</taxon>
        <taxon>Cyclostomata</taxon>
        <taxon>Hyperoartia</taxon>
        <taxon>Petromyzontiformes</taxon>
        <taxon>Petromyzontidae</taxon>
        <taxon>Petromyzon</taxon>
    </lineage>
</organism>
<keyword evidence="2" id="KW-1185">Reference proteome</keyword>
<feature type="region of interest" description="Disordered" evidence="1">
    <location>
        <begin position="319"/>
        <end position="412"/>
    </location>
</feature>
<feature type="compositionally biased region" description="Low complexity" evidence="1">
    <location>
        <begin position="334"/>
        <end position="367"/>
    </location>
</feature>
<name>A0AAJ7XAA9_PETMA</name>
<sequence length="517" mass="53989">MLAATLGRGRLLQLLLAAGEGGEVAQRERSARMTALHLAVWADRPREAAALAAAMRRQRLEPGEARDARGRSAAALARELGRGACESAIGRPGEGVATTRGDPGGAEERGDRMKGRDNGETPGDLRGDRDDFTAGPGGREEGVRRKTLGDDEIGLETRYDTKVELGKSTGQPRQLEAIDSEARLGGSVESEALARPTETPAEPCGVATGSQRSARLLSGRWTIPRAEGRSQGPAEPAWRSLGQQLGVVLVEEMALGARRCGATGPACPQSFPTFATRRVPEAATLTPGLPASLRPLSAHVWERSERRRAAHARTCAFAQRMRSLRSGPRDRRVAGTATDTGTAAVTTAGGARPTTAAAGGEEGWSAGTRRRGAAPVTTSSSSYPTSSAGDSAEPRPSGPRGSGPRGARPHTAPALNATAFGARARPCSWRDSLADLSVFWELQYSPSYRNAAAGPAPPPQLPPALPTRAASDVSDAAGSSGGEGKGRLKGAAARNRGRPQRAVSRAQSRATMPRKEQ</sequence>
<accession>A0AAJ7XAA9</accession>
<evidence type="ECO:0000313" key="3">
    <source>
        <dbReference type="RefSeq" id="XP_032826837.1"/>
    </source>
</evidence>
<protein>
    <submittedName>
        <fullName evidence="3">Uncharacterized protein LOC116951989</fullName>
    </submittedName>
</protein>
<evidence type="ECO:0000313" key="2">
    <source>
        <dbReference type="Proteomes" id="UP001318040"/>
    </source>
</evidence>
<feature type="region of interest" description="Disordered" evidence="1">
    <location>
        <begin position="86"/>
        <end position="151"/>
    </location>
</feature>
<gene>
    <name evidence="3" type="primary">LOC116951989</name>
</gene>
<evidence type="ECO:0000256" key="1">
    <source>
        <dbReference type="SAM" id="MobiDB-lite"/>
    </source>
</evidence>
<feature type="compositionally biased region" description="Low complexity" evidence="1">
    <location>
        <begin position="377"/>
        <end position="387"/>
    </location>
</feature>
<feature type="compositionally biased region" description="Low complexity" evidence="1">
    <location>
        <begin position="466"/>
        <end position="478"/>
    </location>
</feature>
<feature type="compositionally biased region" description="Pro residues" evidence="1">
    <location>
        <begin position="455"/>
        <end position="465"/>
    </location>
</feature>